<dbReference type="PaxDb" id="8022-A0A061A7P7"/>
<sequence length="97" mass="10784">NVWKWISVILFCFSAHTSPEPSLHPYQRNIPIAHEPWHPALTPPIYLQHSGHTSPHRAPAAVAVSQEPSHRSVPERSSGSFPGSISVVYRDKVMTAL</sequence>
<feature type="non-terminal residue" evidence="3">
    <location>
        <position position="1"/>
    </location>
</feature>
<protein>
    <submittedName>
        <fullName evidence="3">Uncharacterized protein</fullName>
    </submittedName>
</protein>
<reference evidence="3" key="1">
    <citation type="journal article" date="2014" name="Nat. Commun.">
        <title>The rainbow trout genome provides novel insights into evolution after whole-genome duplication in vertebrates.</title>
        <authorList>
            <person name="Berthelot C."/>
            <person name="Brunet F."/>
            <person name="Chalopin D."/>
            <person name="Juanchich A."/>
            <person name="Bernard M."/>
            <person name="Noel B."/>
            <person name="Bento P."/>
            <person name="Da Silva C."/>
            <person name="Labadie K."/>
            <person name="Alberti A."/>
            <person name="Aury J.M."/>
            <person name="Louis A."/>
            <person name="Dehais P."/>
            <person name="Bardou P."/>
            <person name="Montfort J."/>
            <person name="Klopp C."/>
            <person name="Cabau C."/>
            <person name="Gaspin C."/>
            <person name="Thorgaard G.H."/>
            <person name="Boussaha M."/>
            <person name="Quillet E."/>
            <person name="Guyomard R."/>
            <person name="Galiana D."/>
            <person name="Bobe J."/>
            <person name="Volff J.N."/>
            <person name="Genet C."/>
            <person name="Wincker P."/>
            <person name="Jaillon O."/>
            <person name="Roest Crollius H."/>
            <person name="Guiguen Y."/>
        </authorList>
    </citation>
    <scope>NUCLEOTIDE SEQUENCE [LARGE SCALE GENOMIC DNA]</scope>
</reference>
<dbReference type="AlphaFoldDB" id="A0A061A7P7"/>
<feature type="chain" id="PRO_5001593520" evidence="2">
    <location>
        <begin position="20"/>
        <end position="97"/>
    </location>
</feature>
<name>A0A061A7P7_ONCMY</name>
<organism evidence="3 4">
    <name type="scientific">Oncorhynchus mykiss</name>
    <name type="common">Rainbow trout</name>
    <name type="synonym">Salmo gairdneri</name>
    <dbReference type="NCBI Taxonomy" id="8022"/>
    <lineage>
        <taxon>Eukaryota</taxon>
        <taxon>Metazoa</taxon>
        <taxon>Chordata</taxon>
        <taxon>Craniata</taxon>
        <taxon>Vertebrata</taxon>
        <taxon>Euteleostomi</taxon>
        <taxon>Actinopterygii</taxon>
        <taxon>Neopterygii</taxon>
        <taxon>Teleostei</taxon>
        <taxon>Protacanthopterygii</taxon>
        <taxon>Salmoniformes</taxon>
        <taxon>Salmonidae</taxon>
        <taxon>Salmoninae</taxon>
        <taxon>Oncorhynchus</taxon>
    </lineage>
</organism>
<feature type="signal peptide" evidence="2">
    <location>
        <begin position="1"/>
        <end position="19"/>
    </location>
</feature>
<feature type="region of interest" description="Disordered" evidence="1">
    <location>
        <begin position="48"/>
        <end position="80"/>
    </location>
</feature>
<dbReference type="EMBL" id="FR983680">
    <property type="protein sequence ID" value="CDR19122.1"/>
    <property type="molecule type" value="Genomic_DNA"/>
</dbReference>
<keyword evidence="2" id="KW-0732">Signal</keyword>
<dbReference type="Proteomes" id="UP000193380">
    <property type="component" value="Unassembled WGS sequence"/>
</dbReference>
<evidence type="ECO:0000256" key="2">
    <source>
        <dbReference type="SAM" id="SignalP"/>
    </source>
</evidence>
<evidence type="ECO:0000313" key="3">
    <source>
        <dbReference type="EMBL" id="CDR19122.1"/>
    </source>
</evidence>
<evidence type="ECO:0000313" key="4">
    <source>
        <dbReference type="Proteomes" id="UP000193380"/>
    </source>
</evidence>
<gene>
    <name evidence="3" type="ORF">GSONMT00002414001</name>
</gene>
<accession>A0A061A7P7</accession>
<evidence type="ECO:0000256" key="1">
    <source>
        <dbReference type="SAM" id="MobiDB-lite"/>
    </source>
</evidence>
<reference evidence="3" key="2">
    <citation type="submission" date="2014-03" db="EMBL/GenBank/DDBJ databases">
        <authorList>
            <person name="Genoscope - CEA"/>
        </authorList>
    </citation>
    <scope>NUCLEOTIDE SEQUENCE</scope>
</reference>
<proteinExistence type="predicted"/>